<dbReference type="RefSeq" id="XP_046041367.1">
    <property type="nucleotide sequence ID" value="XM_046197908.1"/>
</dbReference>
<dbReference type="EMBL" id="JAGMUX010000033">
    <property type="protein sequence ID" value="KAH7208464.1"/>
    <property type="molecule type" value="Genomic_DNA"/>
</dbReference>
<name>A0A9P9JKG4_FUSRE</name>
<reference evidence="2" key="1">
    <citation type="journal article" date="2021" name="Nat. Commun.">
        <title>Genetic determinants of endophytism in the Arabidopsis root mycobiome.</title>
        <authorList>
            <person name="Mesny F."/>
            <person name="Miyauchi S."/>
            <person name="Thiergart T."/>
            <person name="Pickel B."/>
            <person name="Atanasova L."/>
            <person name="Karlsson M."/>
            <person name="Huettel B."/>
            <person name="Barry K.W."/>
            <person name="Haridas S."/>
            <person name="Chen C."/>
            <person name="Bauer D."/>
            <person name="Andreopoulos W."/>
            <person name="Pangilinan J."/>
            <person name="LaButti K."/>
            <person name="Riley R."/>
            <person name="Lipzen A."/>
            <person name="Clum A."/>
            <person name="Drula E."/>
            <person name="Henrissat B."/>
            <person name="Kohler A."/>
            <person name="Grigoriev I.V."/>
            <person name="Martin F.M."/>
            <person name="Hacquard S."/>
        </authorList>
    </citation>
    <scope>NUCLEOTIDE SEQUENCE</scope>
    <source>
        <strain evidence="2">MPI-CAGE-AT-0023</strain>
    </source>
</reference>
<dbReference type="Proteomes" id="UP000720189">
    <property type="component" value="Unassembled WGS sequence"/>
</dbReference>
<keyword evidence="3" id="KW-1185">Reference proteome</keyword>
<evidence type="ECO:0000313" key="2">
    <source>
        <dbReference type="EMBL" id="KAH7208464.1"/>
    </source>
</evidence>
<gene>
    <name evidence="2" type="ORF">BKA55DRAFT_668648</name>
</gene>
<dbReference type="GeneID" id="70227862"/>
<sequence length="231" mass="25774">MLSIAEHCENTDWATLYPVHYQMSPAQATVLGTDDYKAGLIADSELVTITKRGTAFDHFSRCYQACNWVSGTEYLSTDLRFFPLLWEVSGDGTTNWALNMPKALSGSFKERISFNKPDNAGQANMTPEDAVLGHIQYLNAYSGEINIGAPSVSNIILEGEGLWWSSDFFEVYSRLNPICKVNSCPAHWYSSNVQCRYQWLSDLLDYFQKAYEACGGDASLCPACETCAYLV</sequence>
<dbReference type="InterPro" id="IPR024655">
    <property type="entry name" value="Asl1_glyco_hydro_catalytic"/>
</dbReference>
<dbReference type="PANTHER" id="PTHR34154">
    <property type="entry name" value="ALKALI-SENSITIVE LINKAGE PROTEIN 1"/>
    <property type="match status" value="1"/>
</dbReference>
<feature type="domain" description="Asl1-like glycosyl hydrolase catalytic" evidence="1">
    <location>
        <begin position="68"/>
        <end position="204"/>
    </location>
</feature>
<dbReference type="InterPro" id="IPR053183">
    <property type="entry name" value="ASL1"/>
</dbReference>
<keyword evidence="2" id="KW-0378">Hydrolase</keyword>
<dbReference type="PANTHER" id="PTHR34154:SF13">
    <property type="entry name" value="ASL1-LIKE GLYCOSYL HYDROLASE CATALYTIC DOMAIN-CONTAINING PROTEIN"/>
    <property type="match status" value="1"/>
</dbReference>
<proteinExistence type="predicted"/>
<evidence type="ECO:0000259" key="1">
    <source>
        <dbReference type="Pfam" id="PF11790"/>
    </source>
</evidence>
<comment type="caution">
    <text evidence="2">The sequence shown here is derived from an EMBL/GenBank/DDBJ whole genome shotgun (WGS) entry which is preliminary data.</text>
</comment>
<accession>A0A9P9JKG4</accession>
<dbReference type="GO" id="GO:0071966">
    <property type="term" value="P:fungal-type cell wall polysaccharide metabolic process"/>
    <property type="evidence" value="ECO:0007669"/>
    <property type="project" value="TreeGrafter"/>
</dbReference>
<dbReference type="OrthoDB" id="43654at2759"/>
<organism evidence="2 3">
    <name type="scientific">Fusarium redolens</name>
    <dbReference type="NCBI Taxonomy" id="48865"/>
    <lineage>
        <taxon>Eukaryota</taxon>
        <taxon>Fungi</taxon>
        <taxon>Dikarya</taxon>
        <taxon>Ascomycota</taxon>
        <taxon>Pezizomycotina</taxon>
        <taxon>Sordariomycetes</taxon>
        <taxon>Hypocreomycetidae</taxon>
        <taxon>Hypocreales</taxon>
        <taxon>Nectriaceae</taxon>
        <taxon>Fusarium</taxon>
        <taxon>Fusarium redolens species complex</taxon>
    </lineage>
</organism>
<dbReference type="AlphaFoldDB" id="A0A9P9JKG4"/>
<dbReference type="Pfam" id="PF11790">
    <property type="entry name" value="Glyco_hydro_cc"/>
    <property type="match status" value="1"/>
</dbReference>
<dbReference type="GO" id="GO:0009277">
    <property type="term" value="C:fungal-type cell wall"/>
    <property type="evidence" value="ECO:0007669"/>
    <property type="project" value="TreeGrafter"/>
</dbReference>
<dbReference type="GO" id="GO:0016787">
    <property type="term" value="F:hydrolase activity"/>
    <property type="evidence" value="ECO:0007669"/>
    <property type="project" value="UniProtKB-KW"/>
</dbReference>
<evidence type="ECO:0000313" key="3">
    <source>
        <dbReference type="Proteomes" id="UP000720189"/>
    </source>
</evidence>
<protein>
    <submittedName>
        <fullName evidence="2">Glycosyl hydrolase catalytic core-domain-containing protein</fullName>
    </submittedName>
</protein>